<feature type="transmembrane region" description="Helical" evidence="2">
    <location>
        <begin position="359"/>
        <end position="377"/>
    </location>
</feature>
<proteinExistence type="predicted"/>
<dbReference type="AlphaFoldDB" id="E8V3Q5"/>
<dbReference type="EMBL" id="CP002467">
    <property type="protein sequence ID" value="ADV84742.1"/>
    <property type="molecule type" value="Genomic_DNA"/>
</dbReference>
<sequence length="416" mass="44220">MKPRLLLFAIPVFWVSTLLAQVRPSTVVRKSAEGPVPTVASLSAPTTLSELIKVTIYPSRNEVVPTGSYGVYADLENISAFPVMIFPNQTTLVVLPEASQPSACVNWEPAIFPTESPASAEKQKVVDPAGKNHWDNPLLIERGEHYLAFWDLEPASKKNPRSYSSRCELPPRWYSSLGFVPGDYAFTVEGNAYALQAPPPTATPPSAASTPEVTPAAAATKTEAAASSLAHDSLVSDLLSRATAGAIPAHRFSETKTLHVGLSQLTTLFAAMIGAFIAYWVVALKPGQDWDAFILVFEGPVTPPGEKPAPPLPASKKWLAGLSLVRNAFLAAVLGGVVTIVASRLSDTHFPVKVSVNDWWGALTIGFVAYFVGNKFINTLSTLGGSDSDSSLGKTATTSDPNAPKKDGPKVIAANE</sequence>
<keyword evidence="2" id="KW-1133">Transmembrane helix</keyword>
<accession>E8V3Q5</accession>
<evidence type="ECO:0000313" key="3">
    <source>
        <dbReference type="EMBL" id="ADV84742.1"/>
    </source>
</evidence>
<evidence type="ECO:0000256" key="1">
    <source>
        <dbReference type="SAM" id="MobiDB-lite"/>
    </source>
</evidence>
<feature type="transmembrane region" description="Helical" evidence="2">
    <location>
        <begin position="261"/>
        <end position="282"/>
    </location>
</feature>
<dbReference type="RefSeq" id="WP_013570472.1">
    <property type="nucleotide sequence ID" value="NC_014963.1"/>
</dbReference>
<feature type="region of interest" description="Disordered" evidence="1">
    <location>
        <begin position="386"/>
        <end position="416"/>
    </location>
</feature>
<dbReference type="OrthoDB" id="9923590at2"/>
<gene>
    <name evidence="3" type="ordered locus">AciPR4_3993</name>
</gene>
<protein>
    <submittedName>
        <fullName evidence="3">Uncharacterized protein</fullName>
    </submittedName>
</protein>
<dbReference type="HOGENOM" id="CLU_660437_0_0_0"/>
<name>E8V3Q5_TERSS</name>
<evidence type="ECO:0000256" key="2">
    <source>
        <dbReference type="SAM" id="Phobius"/>
    </source>
</evidence>
<organism evidence="3 4">
    <name type="scientific">Terriglobus saanensis (strain ATCC BAA-1853 / DSM 23119 / SP1PR4)</name>
    <dbReference type="NCBI Taxonomy" id="401053"/>
    <lineage>
        <taxon>Bacteria</taxon>
        <taxon>Pseudomonadati</taxon>
        <taxon>Acidobacteriota</taxon>
        <taxon>Terriglobia</taxon>
        <taxon>Terriglobales</taxon>
        <taxon>Acidobacteriaceae</taxon>
        <taxon>Terriglobus</taxon>
    </lineage>
</organism>
<reference evidence="3 4" key="1">
    <citation type="journal article" date="2012" name="Stand. Genomic Sci.">
        <title>Complete genome sequence of Terriglobus saanensis type strain SP1PR4(T), an Acidobacteria from tundra soil.</title>
        <authorList>
            <person name="Rawat S.R."/>
            <person name="Mannisto M.K."/>
            <person name="Starovoytov V."/>
            <person name="Goodwin L."/>
            <person name="Nolan M."/>
            <person name="Hauser L."/>
            <person name="Land M."/>
            <person name="Davenport K.W."/>
            <person name="Woyke T."/>
            <person name="Haggblom M.M."/>
        </authorList>
    </citation>
    <scope>NUCLEOTIDE SEQUENCE</scope>
    <source>
        <strain evidence="4">ATCC BAA-1853 / DSM 23119 / SP1PR4</strain>
    </source>
</reference>
<keyword evidence="4" id="KW-1185">Reference proteome</keyword>
<keyword evidence="2" id="KW-0812">Transmembrane</keyword>
<dbReference type="Proteomes" id="UP000006844">
    <property type="component" value="Chromosome"/>
</dbReference>
<keyword evidence="2" id="KW-0472">Membrane</keyword>
<evidence type="ECO:0000313" key="4">
    <source>
        <dbReference type="Proteomes" id="UP000006844"/>
    </source>
</evidence>
<feature type="transmembrane region" description="Helical" evidence="2">
    <location>
        <begin position="324"/>
        <end position="343"/>
    </location>
</feature>
<dbReference type="KEGG" id="tsa:AciPR4_3993"/>